<organism evidence="1 2">
    <name type="scientific">Polyrhizophydium stewartii</name>
    <dbReference type="NCBI Taxonomy" id="2732419"/>
    <lineage>
        <taxon>Eukaryota</taxon>
        <taxon>Fungi</taxon>
        <taxon>Fungi incertae sedis</taxon>
        <taxon>Chytridiomycota</taxon>
        <taxon>Chytridiomycota incertae sedis</taxon>
        <taxon>Chytridiomycetes</taxon>
        <taxon>Rhizophydiales</taxon>
        <taxon>Rhizophydiales incertae sedis</taxon>
        <taxon>Polyrhizophydium</taxon>
    </lineage>
</organism>
<accession>A0ABR4MVN0</accession>
<keyword evidence="2" id="KW-1185">Reference proteome</keyword>
<evidence type="ECO:0000313" key="2">
    <source>
        <dbReference type="Proteomes" id="UP001527925"/>
    </source>
</evidence>
<proteinExistence type="predicted"/>
<gene>
    <name evidence="1" type="primary">AFG2_10</name>
    <name evidence="1" type="ORF">HK105_209211</name>
</gene>
<reference evidence="1 2" key="1">
    <citation type="submission" date="2023-09" db="EMBL/GenBank/DDBJ databases">
        <title>Pangenome analysis of Batrachochytrium dendrobatidis and related Chytrids.</title>
        <authorList>
            <person name="Yacoub M.N."/>
            <person name="Stajich J.E."/>
            <person name="James T.Y."/>
        </authorList>
    </citation>
    <scope>NUCLEOTIDE SEQUENCE [LARGE SCALE GENOMIC DNA]</scope>
    <source>
        <strain evidence="1 2">JEL0888</strain>
    </source>
</reference>
<name>A0ABR4MVN0_9FUNG</name>
<sequence length="69" mass="7422">MPFPSLNGVRNAIASTVQRARQSDLMQKLKAAVEWPLKGIQPCGTPLCIKTLMAKALDTEAGLDLLTAK</sequence>
<evidence type="ECO:0000313" key="1">
    <source>
        <dbReference type="EMBL" id="KAL2911322.1"/>
    </source>
</evidence>
<dbReference type="EMBL" id="JADGIZ020000122">
    <property type="protein sequence ID" value="KAL2911322.1"/>
    <property type="molecule type" value="Genomic_DNA"/>
</dbReference>
<protein>
    <submittedName>
        <fullName evidence="1">AAA+-type ATPase</fullName>
    </submittedName>
</protein>
<dbReference type="Proteomes" id="UP001527925">
    <property type="component" value="Unassembled WGS sequence"/>
</dbReference>
<comment type="caution">
    <text evidence="1">The sequence shown here is derived from an EMBL/GenBank/DDBJ whole genome shotgun (WGS) entry which is preliminary data.</text>
</comment>